<dbReference type="GO" id="GO:0005829">
    <property type="term" value="C:cytosol"/>
    <property type="evidence" value="ECO:0007669"/>
    <property type="project" value="TreeGrafter"/>
</dbReference>
<evidence type="ECO:0000313" key="7">
    <source>
        <dbReference type="EMBL" id="CAB4921626.1"/>
    </source>
</evidence>
<dbReference type="PANTHER" id="PTHR22789:SF0">
    <property type="entry name" value="3-OXO-TETRONATE 4-PHOSPHATE DECARBOXYLASE-RELATED"/>
    <property type="match status" value="1"/>
</dbReference>
<evidence type="ECO:0000256" key="2">
    <source>
        <dbReference type="ARBA" id="ARBA00023239"/>
    </source>
</evidence>
<dbReference type="EMBL" id="CAFABA010000264">
    <property type="protein sequence ID" value="CAB4836920.1"/>
    <property type="molecule type" value="Genomic_DNA"/>
</dbReference>
<dbReference type="PANTHER" id="PTHR22789">
    <property type="entry name" value="FUCULOSE PHOSPHATE ALDOLASE"/>
    <property type="match status" value="1"/>
</dbReference>
<dbReference type="AlphaFoldDB" id="A0A6J7HT49"/>
<dbReference type="InterPro" id="IPR001303">
    <property type="entry name" value="Aldolase_II/adducin_N"/>
</dbReference>
<reference evidence="7" key="1">
    <citation type="submission" date="2020-05" db="EMBL/GenBank/DDBJ databases">
        <authorList>
            <person name="Chiriac C."/>
            <person name="Salcher M."/>
            <person name="Ghai R."/>
            <person name="Kavagutti S V."/>
        </authorList>
    </citation>
    <scope>NUCLEOTIDE SEQUENCE</scope>
</reference>
<evidence type="ECO:0000313" key="6">
    <source>
        <dbReference type="EMBL" id="CAB4836920.1"/>
    </source>
</evidence>
<evidence type="ECO:0000313" key="8">
    <source>
        <dbReference type="EMBL" id="CAB5005410.1"/>
    </source>
</evidence>
<feature type="region of interest" description="Disordered" evidence="3">
    <location>
        <begin position="1"/>
        <end position="20"/>
    </location>
</feature>
<proteinExistence type="predicted"/>
<dbReference type="GO" id="GO:0019323">
    <property type="term" value="P:pentose catabolic process"/>
    <property type="evidence" value="ECO:0007669"/>
    <property type="project" value="TreeGrafter"/>
</dbReference>
<dbReference type="SUPFAM" id="SSF53639">
    <property type="entry name" value="AraD/HMP-PK domain-like"/>
    <property type="match status" value="1"/>
</dbReference>
<dbReference type="InterPro" id="IPR036409">
    <property type="entry name" value="Aldolase_II/adducin_N_sf"/>
</dbReference>
<accession>A0A6J7HT49</accession>
<evidence type="ECO:0000313" key="5">
    <source>
        <dbReference type="EMBL" id="CAB4776465.1"/>
    </source>
</evidence>
<sequence length="252" mass="28424">MRSVKLKNIGDPMNAPDLTPPLTPQAEVALLARALHREGYDDHIAGHIAYVQPDGTFLVNPFEVPWDDVRTSDIMRIDADGNVLEGDRWSASRALRMHLALHRRRHDMNVSVHNHPRYATIWSDLKRIPPVYDQTSALVDHDIALYEEWGGLVGEWESAEKVADAIGEKSAALLAHHGVFVLGRSIADAYIRCMALEWRCRNAWMVEAIGGGVPMPRSQSDMLADRINAVGYYSLWEAMVRRELRRDPSVLD</sequence>
<dbReference type="EMBL" id="CAFBOS010000128">
    <property type="protein sequence ID" value="CAB5005410.1"/>
    <property type="molecule type" value="Genomic_DNA"/>
</dbReference>
<protein>
    <submittedName>
        <fullName evidence="7">Unannotated protein</fullName>
    </submittedName>
</protein>
<feature type="domain" description="Class II aldolase/adducin N-terminal" evidence="4">
    <location>
        <begin position="26"/>
        <end position="204"/>
    </location>
</feature>
<evidence type="ECO:0000256" key="3">
    <source>
        <dbReference type="SAM" id="MobiDB-lite"/>
    </source>
</evidence>
<evidence type="ECO:0000256" key="1">
    <source>
        <dbReference type="ARBA" id="ARBA00022723"/>
    </source>
</evidence>
<dbReference type="EMBL" id="CAFBMH010000092">
    <property type="protein sequence ID" value="CAB4921626.1"/>
    <property type="molecule type" value="Genomic_DNA"/>
</dbReference>
<name>A0A6J7HT49_9ZZZZ</name>
<dbReference type="GO" id="GO:0046872">
    <property type="term" value="F:metal ion binding"/>
    <property type="evidence" value="ECO:0007669"/>
    <property type="project" value="UniProtKB-KW"/>
</dbReference>
<dbReference type="Gene3D" id="3.40.225.10">
    <property type="entry name" value="Class II aldolase/adducin N-terminal domain"/>
    <property type="match status" value="1"/>
</dbReference>
<keyword evidence="1" id="KW-0479">Metal-binding</keyword>
<dbReference type="InterPro" id="IPR050197">
    <property type="entry name" value="Aldolase_class_II_sugar_metab"/>
</dbReference>
<gene>
    <name evidence="5" type="ORF">UFOPK2754_03401</name>
    <name evidence="6" type="ORF">UFOPK3139_03366</name>
    <name evidence="7" type="ORF">UFOPK3543_02118</name>
    <name evidence="8" type="ORF">UFOPK3967_01934</name>
</gene>
<organism evidence="7">
    <name type="scientific">freshwater metagenome</name>
    <dbReference type="NCBI Taxonomy" id="449393"/>
    <lineage>
        <taxon>unclassified sequences</taxon>
        <taxon>metagenomes</taxon>
        <taxon>ecological metagenomes</taxon>
    </lineage>
</organism>
<dbReference type="SMART" id="SM01007">
    <property type="entry name" value="Aldolase_II"/>
    <property type="match status" value="1"/>
</dbReference>
<keyword evidence="2" id="KW-0456">Lyase</keyword>
<dbReference type="GO" id="GO:0016832">
    <property type="term" value="F:aldehyde-lyase activity"/>
    <property type="evidence" value="ECO:0007669"/>
    <property type="project" value="TreeGrafter"/>
</dbReference>
<dbReference type="Pfam" id="PF00596">
    <property type="entry name" value="Aldolase_II"/>
    <property type="match status" value="1"/>
</dbReference>
<evidence type="ECO:0000259" key="4">
    <source>
        <dbReference type="SMART" id="SM01007"/>
    </source>
</evidence>
<dbReference type="EMBL" id="CAEZYR010000236">
    <property type="protein sequence ID" value="CAB4776465.1"/>
    <property type="molecule type" value="Genomic_DNA"/>
</dbReference>